<feature type="transmembrane region" description="Helical" evidence="1">
    <location>
        <begin position="24"/>
        <end position="47"/>
    </location>
</feature>
<sequence>MGMPYEPKENHSKDWLKFTGLGCAWYGGGLLLLIALIAVLVALFRWIF</sequence>
<keyword evidence="1" id="KW-0812">Transmembrane</keyword>
<dbReference type="EMBL" id="CAFBRD010000079">
    <property type="protein sequence ID" value="CAB5078028.1"/>
    <property type="molecule type" value="Genomic_DNA"/>
</dbReference>
<reference evidence="2" key="1">
    <citation type="submission" date="2020-05" db="EMBL/GenBank/DDBJ databases">
        <authorList>
            <person name="Chiriac C."/>
            <person name="Salcher M."/>
            <person name="Ghai R."/>
            <person name="Kavagutti S V."/>
        </authorList>
    </citation>
    <scope>NUCLEOTIDE SEQUENCE</scope>
</reference>
<dbReference type="AlphaFoldDB" id="A0A6J6ARW7"/>
<dbReference type="EMBL" id="CAFBOK010000012">
    <property type="protein sequence ID" value="CAB4972162.1"/>
    <property type="molecule type" value="Genomic_DNA"/>
</dbReference>
<keyword evidence="1" id="KW-1133">Transmembrane helix</keyword>
<evidence type="ECO:0000313" key="4">
    <source>
        <dbReference type="EMBL" id="CAB4972162.1"/>
    </source>
</evidence>
<protein>
    <submittedName>
        <fullName evidence="2">Unannotated protein</fullName>
    </submittedName>
</protein>
<gene>
    <name evidence="3" type="ORF">UFOPK2624_00986</name>
    <name evidence="4" type="ORF">UFOPK3927_00183</name>
    <name evidence="2" type="ORF">UFOPK4201_01951</name>
    <name evidence="5" type="ORF">UFOPK4371_01300</name>
</gene>
<evidence type="ECO:0000313" key="5">
    <source>
        <dbReference type="EMBL" id="CAB5078028.1"/>
    </source>
</evidence>
<dbReference type="EMBL" id="CAEZXY010000039">
    <property type="protein sequence ID" value="CAB4708927.1"/>
    <property type="molecule type" value="Genomic_DNA"/>
</dbReference>
<name>A0A6J6ARW7_9ZZZZ</name>
<organism evidence="2">
    <name type="scientific">freshwater metagenome</name>
    <dbReference type="NCBI Taxonomy" id="449393"/>
    <lineage>
        <taxon>unclassified sequences</taxon>
        <taxon>metagenomes</taxon>
        <taxon>ecological metagenomes</taxon>
    </lineage>
</organism>
<dbReference type="EMBL" id="CAEUNJ010000127">
    <property type="protein sequence ID" value="CAB4372902.1"/>
    <property type="molecule type" value="Genomic_DNA"/>
</dbReference>
<keyword evidence="1" id="KW-0472">Membrane</keyword>
<evidence type="ECO:0000256" key="1">
    <source>
        <dbReference type="SAM" id="Phobius"/>
    </source>
</evidence>
<accession>A0A6J6ARW7</accession>
<proteinExistence type="predicted"/>
<evidence type="ECO:0000313" key="3">
    <source>
        <dbReference type="EMBL" id="CAB4708927.1"/>
    </source>
</evidence>
<evidence type="ECO:0000313" key="2">
    <source>
        <dbReference type="EMBL" id="CAB4372902.1"/>
    </source>
</evidence>